<dbReference type="Proteomes" id="UP000786811">
    <property type="component" value="Unassembled WGS sequence"/>
</dbReference>
<evidence type="ECO:0000313" key="2">
    <source>
        <dbReference type="Proteomes" id="UP000786811"/>
    </source>
</evidence>
<proteinExistence type="predicted"/>
<dbReference type="AlphaFoldDB" id="A0A8J2HJE0"/>
<dbReference type="EMBL" id="CAJNRD030001121">
    <property type="protein sequence ID" value="CAG5097157.1"/>
    <property type="molecule type" value="Genomic_DNA"/>
</dbReference>
<evidence type="ECO:0000313" key="1">
    <source>
        <dbReference type="EMBL" id="CAG5097157.1"/>
    </source>
</evidence>
<sequence>MTILEQSQPDQRCDVVANTQKLTESSSENPKVSEFNHSGSIPCRSSIFQFKVVTSSWKMLGRLLTLVSFIYFFLVRSRLEYAAIVWSPIYDVYSIQIDKVQHKFLKFLSWKIDRQIKGYNMNINLSCLRPRSLDHITLGFPKHIKQHFQINYNL</sequence>
<keyword evidence="2" id="KW-1185">Reference proteome</keyword>
<organism evidence="1 2">
    <name type="scientific">Cotesia congregata</name>
    <name type="common">Parasitoid wasp</name>
    <name type="synonym">Apanteles congregatus</name>
    <dbReference type="NCBI Taxonomy" id="51543"/>
    <lineage>
        <taxon>Eukaryota</taxon>
        <taxon>Metazoa</taxon>
        <taxon>Ecdysozoa</taxon>
        <taxon>Arthropoda</taxon>
        <taxon>Hexapoda</taxon>
        <taxon>Insecta</taxon>
        <taxon>Pterygota</taxon>
        <taxon>Neoptera</taxon>
        <taxon>Endopterygota</taxon>
        <taxon>Hymenoptera</taxon>
        <taxon>Apocrita</taxon>
        <taxon>Ichneumonoidea</taxon>
        <taxon>Braconidae</taxon>
        <taxon>Microgastrinae</taxon>
        <taxon>Cotesia</taxon>
    </lineage>
</organism>
<reference evidence="1" key="1">
    <citation type="submission" date="2021-04" db="EMBL/GenBank/DDBJ databases">
        <authorList>
            <person name="Chebbi M.A.C M."/>
        </authorList>
    </citation>
    <scope>NUCLEOTIDE SEQUENCE</scope>
</reference>
<dbReference type="OrthoDB" id="7671495at2759"/>
<comment type="caution">
    <text evidence="1">The sequence shown here is derived from an EMBL/GenBank/DDBJ whole genome shotgun (WGS) entry which is preliminary data.</text>
</comment>
<name>A0A8J2HJE0_COTCN</name>
<accession>A0A8J2HJE0</accession>
<protein>
    <submittedName>
        <fullName evidence="1">Uncharacterized protein</fullName>
    </submittedName>
</protein>
<gene>
    <name evidence="1" type="ORF">HICCMSTLAB_LOCUS8570</name>
</gene>